<dbReference type="PANTHER" id="PTHR11558">
    <property type="entry name" value="SPERMIDINE/SPERMINE SYNTHASE"/>
    <property type="match status" value="1"/>
</dbReference>
<keyword evidence="5" id="KW-1185">Reference proteome</keyword>
<reference evidence="6" key="1">
    <citation type="submission" date="2025-08" db="UniProtKB">
        <authorList>
            <consortium name="RefSeq"/>
        </authorList>
    </citation>
    <scope>IDENTIFICATION</scope>
    <source>
        <tissue evidence="6">Stem</tissue>
    </source>
</reference>
<dbReference type="RefSeq" id="XP_008446082.3">
    <property type="nucleotide sequence ID" value="XM_008447860.3"/>
</dbReference>
<evidence type="ECO:0000313" key="6">
    <source>
        <dbReference type="RefSeq" id="XP_008446082.3"/>
    </source>
</evidence>
<gene>
    <name evidence="6" type="primary">LOC103488909</name>
</gene>
<dbReference type="InterPro" id="IPR001045">
    <property type="entry name" value="Spermi_synthase"/>
</dbReference>
<dbReference type="Proteomes" id="UP001652600">
    <property type="component" value="Chromosome 12"/>
</dbReference>
<keyword evidence="3" id="KW-0620">Polyamine biosynthesis</keyword>
<dbReference type="InterPro" id="IPR037163">
    <property type="entry name" value="Spermidine_synt_N_sf"/>
</dbReference>
<dbReference type="PANTHER" id="PTHR11558:SF28">
    <property type="entry name" value="SPERMIDINE SYNTHASE 2-LIKE"/>
    <property type="match status" value="1"/>
</dbReference>
<protein>
    <submittedName>
        <fullName evidence="6">Spermidine synthase 1-like</fullName>
    </submittedName>
</protein>
<dbReference type="PROSITE" id="PS51006">
    <property type="entry name" value="PABS_2"/>
    <property type="match status" value="1"/>
</dbReference>
<evidence type="ECO:0000256" key="3">
    <source>
        <dbReference type="PROSITE-ProRule" id="PRU00354"/>
    </source>
</evidence>
<dbReference type="GO" id="GO:0008295">
    <property type="term" value="P:spermidine biosynthetic process"/>
    <property type="evidence" value="ECO:0007669"/>
    <property type="project" value="TreeGrafter"/>
</dbReference>
<sequence length="347" mass="37792">MAFQNGVSSSPIKAMLHVPTIETNRNEPIEIISFSPIQNGTQNGVQDGDSFSPVFPGCYVDIAPFYPEQGHVYKVEKVIFKGKSQYQDLFVFQTSTHGKVVILDGSLQLTEKDEFAYQEMLTHLPLCSILNPKKVLLIGGGDGGILREVSRHACVEQIDICDLDKMVIDVYKKHFPDIAIGYKDPRVNSYIGDGVAFIKSVPPATYDAIIIDAFQGMGAYATELSNEDILKSIAKALKPGGVMSAPADSIWLNNFAMEDTITLCRNIFKGSVNYAWTSVPSYASGSIGFMLCSTDGPSVDFKRPVNPLDPSNFGVAKGPPKFYNSEIHTAAFSLPAFAKSAMGSKYA</sequence>
<dbReference type="Gene3D" id="2.30.140.10">
    <property type="entry name" value="Spermidine synthase, tetramerisation domain"/>
    <property type="match status" value="1"/>
</dbReference>
<dbReference type="AlphaFoldDB" id="A0A1S3BF22"/>
<dbReference type="InParanoid" id="A0A1S3BF22"/>
<dbReference type="HAMAP" id="MF_00198">
    <property type="entry name" value="Spermidine_synth"/>
    <property type="match status" value="1"/>
</dbReference>
<keyword evidence="2 3" id="KW-0808">Transferase</keyword>
<dbReference type="InterPro" id="IPR029063">
    <property type="entry name" value="SAM-dependent_MTases_sf"/>
</dbReference>
<dbReference type="InterPro" id="IPR035246">
    <property type="entry name" value="Spermidine_synt_N"/>
</dbReference>
<evidence type="ECO:0000256" key="1">
    <source>
        <dbReference type="ARBA" id="ARBA00007867"/>
    </source>
</evidence>
<name>A0A1S3BF22_CUCME</name>
<dbReference type="eggNOG" id="KOG1562">
    <property type="taxonomic scope" value="Eukaryota"/>
</dbReference>
<accession>A0A1S3BF22</accession>
<dbReference type="Pfam" id="PF17284">
    <property type="entry name" value="Spermine_synt_N"/>
    <property type="match status" value="1"/>
</dbReference>
<dbReference type="SUPFAM" id="SSF53335">
    <property type="entry name" value="S-adenosyl-L-methionine-dependent methyltransferases"/>
    <property type="match status" value="1"/>
</dbReference>
<proteinExistence type="inferred from homology"/>
<dbReference type="Pfam" id="PF01564">
    <property type="entry name" value="Spermine_synth"/>
    <property type="match status" value="1"/>
</dbReference>
<evidence type="ECO:0000256" key="2">
    <source>
        <dbReference type="ARBA" id="ARBA00022679"/>
    </source>
</evidence>
<dbReference type="CDD" id="cd02440">
    <property type="entry name" value="AdoMet_MTases"/>
    <property type="match status" value="1"/>
</dbReference>
<dbReference type="GeneID" id="103488909"/>
<dbReference type="InterPro" id="IPR030374">
    <property type="entry name" value="PABS"/>
</dbReference>
<dbReference type="GO" id="GO:0004766">
    <property type="term" value="F:spermidine synthase activity"/>
    <property type="evidence" value="ECO:0007669"/>
    <property type="project" value="TreeGrafter"/>
</dbReference>
<organism evidence="5 6">
    <name type="scientific">Cucumis melo</name>
    <name type="common">Muskmelon</name>
    <dbReference type="NCBI Taxonomy" id="3656"/>
    <lineage>
        <taxon>Eukaryota</taxon>
        <taxon>Viridiplantae</taxon>
        <taxon>Streptophyta</taxon>
        <taxon>Embryophyta</taxon>
        <taxon>Tracheophyta</taxon>
        <taxon>Spermatophyta</taxon>
        <taxon>Magnoliopsida</taxon>
        <taxon>eudicotyledons</taxon>
        <taxon>Gunneridae</taxon>
        <taxon>Pentapetalae</taxon>
        <taxon>rosids</taxon>
        <taxon>fabids</taxon>
        <taxon>Cucurbitales</taxon>
        <taxon>Cucurbitaceae</taxon>
        <taxon>Benincaseae</taxon>
        <taxon>Cucumis</taxon>
    </lineage>
</organism>
<dbReference type="Gene3D" id="3.40.50.150">
    <property type="entry name" value="Vaccinia Virus protein VP39"/>
    <property type="match status" value="1"/>
</dbReference>
<feature type="active site" description="Proton acceptor" evidence="3">
    <location>
        <position position="212"/>
    </location>
</feature>
<dbReference type="GO" id="GO:0005829">
    <property type="term" value="C:cytosol"/>
    <property type="evidence" value="ECO:0007669"/>
    <property type="project" value="TreeGrafter"/>
</dbReference>
<dbReference type="KEGG" id="cmo:103488909"/>
<feature type="domain" description="PABS" evidence="4">
    <location>
        <begin position="56"/>
        <end position="294"/>
    </location>
</feature>
<evidence type="ECO:0000259" key="4">
    <source>
        <dbReference type="PROSITE" id="PS51006"/>
    </source>
</evidence>
<comment type="similarity">
    <text evidence="1">Belongs to the spermidine/spermine synthase family.</text>
</comment>
<evidence type="ECO:0000313" key="5">
    <source>
        <dbReference type="Proteomes" id="UP001652600"/>
    </source>
</evidence>
<dbReference type="InterPro" id="IPR030373">
    <property type="entry name" value="PABS_CS"/>
</dbReference>
<dbReference type="PROSITE" id="PS01330">
    <property type="entry name" value="PABS_1"/>
    <property type="match status" value="1"/>
</dbReference>